<dbReference type="EMBL" id="FP929083">
    <property type="protein sequence ID" value="CBX92232.1"/>
    <property type="molecule type" value="Genomic_DNA"/>
</dbReference>
<evidence type="ECO:0000313" key="2">
    <source>
        <dbReference type="EMBL" id="CBX92232.1"/>
    </source>
</evidence>
<feature type="region of interest" description="Disordered" evidence="1">
    <location>
        <begin position="1"/>
        <end position="22"/>
    </location>
</feature>
<accession>E5R4V9</accession>
<organism evidence="3">
    <name type="scientific">Leptosphaeria maculans (strain JN3 / isolate v23.1.3 / race Av1-4-5-6-7-8)</name>
    <name type="common">Blackleg fungus</name>
    <name type="synonym">Phoma lingam</name>
    <dbReference type="NCBI Taxonomy" id="985895"/>
    <lineage>
        <taxon>Eukaryota</taxon>
        <taxon>Fungi</taxon>
        <taxon>Dikarya</taxon>
        <taxon>Ascomycota</taxon>
        <taxon>Pezizomycotina</taxon>
        <taxon>Dothideomycetes</taxon>
        <taxon>Pleosporomycetidae</taxon>
        <taxon>Pleosporales</taxon>
        <taxon>Pleosporineae</taxon>
        <taxon>Leptosphaeriaceae</taxon>
        <taxon>Plenodomus</taxon>
        <taxon>Plenodomus lingam/Leptosphaeria maculans species complex</taxon>
    </lineage>
</organism>
<dbReference type="Proteomes" id="UP000002668">
    <property type="component" value="Genome"/>
</dbReference>
<keyword evidence="3" id="KW-1185">Reference proteome</keyword>
<dbReference type="VEuPathDB" id="FungiDB:LEMA_uP049380.1"/>
<name>E5R4V9_LEPMJ</name>
<dbReference type="AlphaFoldDB" id="E5R4V9"/>
<evidence type="ECO:0000313" key="3">
    <source>
        <dbReference type="Proteomes" id="UP000002668"/>
    </source>
</evidence>
<evidence type="ECO:0000256" key="1">
    <source>
        <dbReference type="SAM" id="MobiDB-lite"/>
    </source>
</evidence>
<gene>
    <name evidence="2" type="ORF">LEMA_uP049380.1</name>
</gene>
<dbReference type="HOGENOM" id="CLU_2904593_0_0_1"/>
<dbReference type="InParanoid" id="E5R4V9"/>
<reference evidence="3" key="1">
    <citation type="journal article" date="2011" name="Nat. Commun.">
        <title>Effector diversification within compartments of the Leptosphaeria maculans genome affected by Repeat-Induced Point mutations.</title>
        <authorList>
            <person name="Rouxel T."/>
            <person name="Grandaubert J."/>
            <person name="Hane J.K."/>
            <person name="Hoede C."/>
            <person name="van de Wouw A.P."/>
            <person name="Couloux A."/>
            <person name="Dominguez V."/>
            <person name="Anthouard V."/>
            <person name="Bally P."/>
            <person name="Bourras S."/>
            <person name="Cozijnsen A.J."/>
            <person name="Ciuffetti L.M."/>
            <person name="Degrave A."/>
            <person name="Dilmaghani A."/>
            <person name="Duret L."/>
            <person name="Fudal I."/>
            <person name="Goodwin S.B."/>
            <person name="Gout L."/>
            <person name="Glaser N."/>
            <person name="Linglin J."/>
            <person name="Kema G.H.J."/>
            <person name="Lapalu N."/>
            <person name="Lawrence C.B."/>
            <person name="May K."/>
            <person name="Meyer M."/>
            <person name="Ollivier B."/>
            <person name="Poulain J."/>
            <person name="Schoch C.L."/>
            <person name="Simon A."/>
            <person name="Spatafora J.W."/>
            <person name="Stachowiak A."/>
            <person name="Turgeon B.G."/>
            <person name="Tyler B.M."/>
            <person name="Vincent D."/>
            <person name="Weissenbach J."/>
            <person name="Amselem J."/>
            <person name="Quesneville H."/>
            <person name="Oliver R.P."/>
            <person name="Wincker P."/>
            <person name="Balesdent M.-H."/>
            <person name="Howlett B.J."/>
        </authorList>
    </citation>
    <scope>NUCLEOTIDE SEQUENCE [LARGE SCALE GENOMIC DNA]</scope>
    <source>
        <strain evidence="3">JN3 / isolate v23.1.3 / race Av1-4-5-6-7-8</strain>
    </source>
</reference>
<sequence>MAVTARRLLSGDGSHKASRGWESGRLAVPSQVTGKALCWVEEQQFVQQHGKQLLKCKGGQSL</sequence>
<proteinExistence type="predicted"/>
<protein>
    <submittedName>
        <fullName evidence="2">Predicted protein</fullName>
    </submittedName>
</protein>